<dbReference type="AlphaFoldDB" id="A0AAV0DUJ5"/>
<evidence type="ECO:0000256" key="8">
    <source>
        <dbReference type="SAM" id="Phobius"/>
    </source>
</evidence>
<evidence type="ECO:0000256" key="3">
    <source>
        <dbReference type="ARBA" id="ARBA00022614"/>
    </source>
</evidence>
<feature type="region of interest" description="Disordered" evidence="7">
    <location>
        <begin position="30"/>
        <end position="55"/>
    </location>
</feature>
<evidence type="ECO:0000256" key="6">
    <source>
        <dbReference type="ARBA" id="ARBA00023136"/>
    </source>
</evidence>
<sequence length="481" mass="52633">MFCYHHCSLPHSLLFLLLLLPLFSVTSSTSSTATSTANHPYGREGKRNLPPRPQSNLMDPQELQLLFRIMDTLSSDSNWRISHPNPCSPSPGSSSSSWVGIECKTGHVTRLDFGTHPNPTCKPTATFPPEIFHLPHLQSVFFIHCFTHTRTSILLSVQGQNGSSIISPLQQFSLRSNPALIGSIPPQLSLLKSLQILTLSQNSLTGQIPPEIFTLTSLLHLDFSYNMLTGPIPTQVGNLRSLAGLDLSYNKIWGSIPGPVGSLGMLQKLDLSSNALTGKIPESFQELHSLVFLALSNNRISGKFPTGLSRLQNLQYFIMDDNPMSIPLPVEFGQLQRLQELRLANSGYSGQIPTTYSLLNNLTTLSLQNNRLTGQIPAELANLSHIFHLNLSRNMLGGVVPFNSSFLRRLGRNLDLSGNPGLCFGASEAHDGIFSGIGICGRNQSGYSLKKKSGDSSQLSKSFLSIAGFGIVGMLHYFFYL</sequence>
<protein>
    <recommendedName>
        <fullName evidence="12">Leucine-rich repeat receptor-like protein kinase</fullName>
    </recommendedName>
</protein>
<evidence type="ECO:0000256" key="4">
    <source>
        <dbReference type="ARBA" id="ARBA00022729"/>
    </source>
</evidence>
<dbReference type="GO" id="GO:0005886">
    <property type="term" value="C:plasma membrane"/>
    <property type="evidence" value="ECO:0007669"/>
    <property type="project" value="UniProtKB-SubCell"/>
</dbReference>
<dbReference type="PANTHER" id="PTHR48010">
    <property type="entry name" value="OS05G0588300 PROTEIN"/>
    <property type="match status" value="1"/>
</dbReference>
<feature type="transmembrane region" description="Helical" evidence="8">
    <location>
        <begin position="462"/>
        <end position="480"/>
    </location>
</feature>
<keyword evidence="2" id="KW-1003">Cell membrane</keyword>
<dbReference type="SMART" id="SM00369">
    <property type="entry name" value="LRR_TYP"/>
    <property type="match status" value="4"/>
</dbReference>
<keyword evidence="8" id="KW-0812">Transmembrane</keyword>
<dbReference type="GO" id="GO:0006952">
    <property type="term" value="P:defense response"/>
    <property type="evidence" value="ECO:0007669"/>
    <property type="project" value="UniProtKB-ARBA"/>
</dbReference>
<dbReference type="Pfam" id="PF00560">
    <property type="entry name" value="LRR_1"/>
    <property type="match status" value="1"/>
</dbReference>
<dbReference type="FunFam" id="3.80.10.10:FF:000833">
    <property type="entry name" value="Protein TOO MANY MOUTHS"/>
    <property type="match status" value="1"/>
</dbReference>
<keyword evidence="5" id="KW-0677">Repeat</keyword>
<evidence type="ECO:0000256" key="9">
    <source>
        <dbReference type="SAM" id="SignalP"/>
    </source>
</evidence>
<dbReference type="Proteomes" id="UP001152523">
    <property type="component" value="Unassembled WGS sequence"/>
</dbReference>
<keyword evidence="8" id="KW-1133">Transmembrane helix</keyword>
<evidence type="ECO:0000256" key="7">
    <source>
        <dbReference type="SAM" id="MobiDB-lite"/>
    </source>
</evidence>
<keyword evidence="3" id="KW-0433">Leucine-rich repeat</keyword>
<evidence type="ECO:0000313" key="10">
    <source>
        <dbReference type="EMBL" id="CAH9109580.1"/>
    </source>
</evidence>
<dbReference type="PANTHER" id="PTHR48010:SF5">
    <property type="entry name" value="PROTEIN TOO MANY MOUTHS"/>
    <property type="match status" value="1"/>
</dbReference>
<evidence type="ECO:0000256" key="2">
    <source>
        <dbReference type="ARBA" id="ARBA00022475"/>
    </source>
</evidence>
<evidence type="ECO:0000313" key="11">
    <source>
        <dbReference type="Proteomes" id="UP001152523"/>
    </source>
</evidence>
<organism evidence="10 11">
    <name type="scientific">Cuscuta epithymum</name>
    <dbReference type="NCBI Taxonomy" id="186058"/>
    <lineage>
        <taxon>Eukaryota</taxon>
        <taxon>Viridiplantae</taxon>
        <taxon>Streptophyta</taxon>
        <taxon>Embryophyta</taxon>
        <taxon>Tracheophyta</taxon>
        <taxon>Spermatophyta</taxon>
        <taxon>Magnoliopsida</taxon>
        <taxon>eudicotyledons</taxon>
        <taxon>Gunneridae</taxon>
        <taxon>Pentapetalae</taxon>
        <taxon>asterids</taxon>
        <taxon>lamiids</taxon>
        <taxon>Solanales</taxon>
        <taxon>Convolvulaceae</taxon>
        <taxon>Cuscuteae</taxon>
        <taxon>Cuscuta</taxon>
        <taxon>Cuscuta subgen. Cuscuta</taxon>
    </lineage>
</organism>
<gene>
    <name evidence="10" type="ORF">CEPIT_LOCUS18843</name>
</gene>
<feature type="chain" id="PRO_5043370324" description="Leucine-rich repeat receptor-like protein kinase" evidence="9">
    <location>
        <begin position="29"/>
        <end position="481"/>
    </location>
</feature>
<name>A0AAV0DUJ5_9ASTE</name>
<dbReference type="SUPFAM" id="SSF52058">
    <property type="entry name" value="L domain-like"/>
    <property type="match status" value="1"/>
</dbReference>
<evidence type="ECO:0000256" key="5">
    <source>
        <dbReference type="ARBA" id="ARBA00022737"/>
    </source>
</evidence>
<comment type="subcellular location">
    <subcellularLocation>
        <location evidence="1">Cell membrane</location>
    </subcellularLocation>
</comment>
<dbReference type="Gene3D" id="3.80.10.10">
    <property type="entry name" value="Ribonuclease Inhibitor"/>
    <property type="match status" value="2"/>
</dbReference>
<dbReference type="FunFam" id="3.80.10.10:FF:000269">
    <property type="entry name" value="Piriformospora indica-insensitive protein 2"/>
    <property type="match status" value="1"/>
</dbReference>
<dbReference type="EMBL" id="CAMAPF010000154">
    <property type="protein sequence ID" value="CAH9109580.1"/>
    <property type="molecule type" value="Genomic_DNA"/>
</dbReference>
<evidence type="ECO:0008006" key="12">
    <source>
        <dbReference type="Google" id="ProtNLM"/>
    </source>
</evidence>
<dbReference type="InterPro" id="IPR001611">
    <property type="entry name" value="Leu-rich_rpt"/>
</dbReference>
<proteinExistence type="predicted"/>
<accession>A0AAV0DUJ5</accession>
<keyword evidence="11" id="KW-1185">Reference proteome</keyword>
<keyword evidence="6 8" id="KW-0472">Membrane</keyword>
<dbReference type="GO" id="GO:0051707">
    <property type="term" value="P:response to other organism"/>
    <property type="evidence" value="ECO:0007669"/>
    <property type="project" value="UniProtKB-ARBA"/>
</dbReference>
<dbReference type="InterPro" id="IPR050994">
    <property type="entry name" value="At_inactive_RLKs"/>
</dbReference>
<keyword evidence="4 9" id="KW-0732">Signal</keyword>
<dbReference type="InterPro" id="IPR032675">
    <property type="entry name" value="LRR_dom_sf"/>
</dbReference>
<reference evidence="10" key="1">
    <citation type="submission" date="2022-07" db="EMBL/GenBank/DDBJ databases">
        <authorList>
            <person name="Macas J."/>
            <person name="Novak P."/>
            <person name="Neumann P."/>
        </authorList>
    </citation>
    <scope>NUCLEOTIDE SEQUENCE</scope>
</reference>
<feature type="signal peptide" evidence="9">
    <location>
        <begin position="1"/>
        <end position="28"/>
    </location>
</feature>
<evidence type="ECO:0000256" key="1">
    <source>
        <dbReference type="ARBA" id="ARBA00004236"/>
    </source>
</evidence>
<comment type="caution">
    <text evidence="10">The sequence shown here is derived from an EMBL/GenBank/DDBJ whole genome shotgun (WGS) entry which is preliminary data.</text>
</comment>
<dbReference type="Pfam" id="PF13855">
    <property type="entry name" value="LRR_8"/>
    <property type="match status" value="2"/>
</dbReference>
<dbReference type="InterPro" id="IPR003591">
    <property type="entry name" value="Leu-rich_rpt_typical-subtyp"/>
</dbReference>